<dbReference type="STRING" id="1477437.SAMN05444682_104265"/>
<proteinExistence type="inferred from homology"/>
<dbReference type="InterPro" id="IPR008969">
    <property type="entry name" value="CarboxyPept-like_regulatory"/>
</dbReference>
<evidence type="ECO:0000313" key="9">
    <source>
        <dbReference type="EMBL" id="SFI53219.1"/>
    </source>
</evidence>
<comment type="subcellular location">
    <subcellularLocation>
        <location evidence="1 7">Cell outer membrane</location>
        <topology evidence="1 7">Multi-pass membrane protein</topology>
    </subcellularLocation>
</comment>
<dbReference type="NCBIfam" id="TIGR04056">
    <property type="entry name" value="OMP_RagA_SusC"/>
    <property type="match status" value="1"/>
</dbReference>
<name>A0A1I3IZ11_9SPHI</name>
<dbReference type="InterPro" id="IPR012910">
    <property type="entry name" value="Plug_dom"/>
</dbReference>
<reference evidence="9 10" key="1">
    <citation type="submission" date="2016-10" db="EMBL/GenBank/DDBJ databases">
        <authorList>
            <person name="de Groot N.N."/>
        </authorList>
    </citation>
    <scope>NUCLEOTIDE SEQUENCE [LARGE SCALE GENOMIC DNA]</scope>
    <source>
        <strain evidence="9 10">RK1</strain>
    </source>
</reference>
<organism evidence="9 10">
    <name type="scientific">Parapedobacter indicus</name>
    <dbReference type="NCBI Taxonomy" id="1477437"/>
    <lineage>
        <taxon>Bacteria</taxon>
        <taxon>Pseudomonadati</taxon>
        <taxon>Bacteroidota</taxon>
        <taxon>Sphingobacteriia</taxon>
        <taxon>Sphingobacteriales</taxon>
        <taxon>Sphingobacteriaceae</taxon>
        <taxon>Parapedobacter</taxon>
    </lineage>
</organism>
<dbReference type="Pfam" id="PF13715">
    <property type="entry name" value="CarbopepD_reg_2"/>
    <property type="match status" value="1"/>
</dbReference>
<dbReference type="AlphaFoldDB" id="A0A1I3IZ11"/>
<dbReference type="SUPFAM" id="SSF49464">
    <property type="entry name" value="Carboxypeptidase regulatory domain-like"/>
    <property type="match status" value="1"/>
</dbReference>
<evidence type="ECO:0000256" key="2">
    <source>
        <dbReference type="ARBA" id="ARBA00022448"/>
    </source>
</evidence>
<sequence length="1141" mass="125030">MTFSQCVKGDLHPLFYRFILMMKLTVFLSTVFVLQVVAESKAQKITLSARNVALQEVMHKLKRQQGFSFFFLGEHIAETRVNIDIRNATLDDAMEAILARKNLEWYIEDKTIIITRSGSTSGPNQPSDPIPEEIQRRTITGRITDEQANPLEGVTVRVKGTNVVSTTDVNGIYEIDIPENGMALTYSAIGFEAAESAIGSRTVINVSLKATVSDLDEVVVVGYGTQRRSDMTGAVVSVKSKDIQNLPVRSINEALQGRAAGVQVTRNDGAPGSNSDIVIRGVGSIGGMAPLYIVDGVRMSAGSNFNLQDIASIEILKDASAASIYGAQAAGGVVLITTKRGDVHDRMDINFSANYGVRESLNLFEMLRTPDYYIAKTNFGVATSNWGDPASLPDHDWVNSLYKKGAEQSYSLSLSGATTKTNYYLSANYLQEDGTIIDNSFKRFGLRSNADFNITDNFKVGETLYAWATTTNPTVSTTYPFRSAPVVPLRDASNPYGGWGKTGGFFGGPNPVGQEYLNHILNKTYALEGNVYADWNILPGLNFRSTFGLSIFSISNRRFNEAYDYGILVNHVAALIRDNDNQRNLTANFVLTYDKAIGQHSFKAMAGYEAYRSDLTSLHAEAQGFPYVTYNFALSNNPSSYVASGGEFPQTRLLSQFGRVNYVFADKYLASFNIRRDGSDRFGPANRFGVFPSGSIGWRASEEQFIKDNIPHISNLKFRASYGKLGSTSNIPQYTYQVSYGGAGGTNSMGLADGSRFKGYALTAQLANQHIRWETVLQTDIGLDIGLLKNSLNFTVDWYSRQTQGMIYRVPVAQSAGFGNTSVFTNIGQMSNKGVELAVDYQGKAGEVSYAVAANASFNRNLVKQLDGTNNNPISDGSASADLDGNAGRTEVGYPMSQFYGYQVEGVFQNNEEVTSLNEQARQATGNQSLFYQNAGTAAGDLRYKDINGDGRITTADKTFIGNPWPKMIYGVTLNLGWRGLELVALLQGVAGVDVYNGNKHVTEYMYGDYNTTKDIFNASFFNGNGLTDQPRVGVTNENGSFSRDPNSNYGRVSSYFVEDGSFLKLRNLEVGYTFNDALTKALRISNLKIYVQAQNLFTLTNYSGLDPEVLGRNGTTARGIDAINSYPRTRLFSAGVNLNF</sequence>
<dbReference type="Gene3D" id="2.170.130.10">
    <property type="entry name" value="TonB-dependent receptor, plug domain"/>
    <property type="match status" value="1"/>
</dbReference>
<keyword evidence="5 7" id="KW-0472">Membrane</keyword>
<dbReference type="Pfam" id="PF16344">
    <property type="entry name" value="FecR_C"/>
    <property type="match status" value="1"/>
</dbReference>
<dbReference type="Proteomes" id="UP000198670">
    <property type="component" value="Unassembled WGS sequence"/>
</dbReference>
<comment type="similarity">
    <text evidence="7">Belongs to the TonB-dependent receptor family.</text>
</comment>
<keyword evidence="4 7" id="KW-0812">Transmembrane</keyword>
<dbReference type="InterPro" id="IPR011662">
    <property type="entry name" value="Secretin/TonB_short_N"/>
</dbReference>
<feature type="domain" description="Secretin/TonB short N-terminal" evidence="8">
    <location>
        <begin position="67"/>
        <end position="117"/>
    </location>
</feature>
<dbReference type="NCBIfam" id="TIGR04057">
    <property type="entry name" value="SusC_RagA_signa"/>
    <property type="match status" value="1"/>
</dbReference>
<dbReference type="Gene3D" id="3.55.50.30">
    <property type="match status" value="1"/>
</dbReference>
<keyword evidence="3 7" id="KW-1134">Transmembrane beta strand</keyword>
<accession>A0A1I3IZ11</accession>
<gene>
    <name evidence="9" type="ORF">SAMN05444682_104265</name>
</gene>
<dbReference type="PROSITE" id="PS52016">
    <property type="entry name" value="TONB_DEPENDENT_REC_3"/>
    <property type="match status" value="1"/>
</dbReference>
<dbReference type="SMART" id="SM00965">
    <property type="entry name" value="STN"/>
    <property type="match status" value="1"/>
</dbReference>
<evidence type="ECO:0000256" key="4">
    <source>
        <dbReference type="ARBA" id="ARBA00022692"/>
    </source>
</evidence>
<dbReference type="Pfam" id="PF07715">
    <property type="entry name" value="Plug"/>
    <property type="match status" value="1"/>
</dbReference>
<dbReference type="Gene3D" id="2.40.170.20">
    <property type="entry name" value="TonB-dependent receptor, beta-barrel domain"/>
    <property type="match status" value="1"/>
</dbReference>
<dbReference type="InterPro" id="IPR023997">
    <property type="entry name" value="TonB-dep_OMP_SusC/RagA_CS"/>
</dbReference>
<evidence type="ECO:0000256" key="7">
    <source>
        <dbReference type="PROSITE-ProRule" id="PRU01360"/>
    </source>
</evidence>
<dbReference type="GO" id="GO:0009279">
    <property type="term" value="C:cell outer membrane"/>
    <property type="evidence" value="ECO:0007669"/>
    <property type="project" value="UniProtKB-SubCell"/>
</dbReference>
<evidence type="ECO:0000256" key="3">
    <source>
        <dbReference type="ARBA" id="ARBA00022452"/>
    </source>
</evidence>
<keyword evidence="2 7" id="KW-0813">Transport</keyword>
<dbReference type="InterPro" id="IPR039426">
    <property type="entry name" value="TonB-dep_rcpt-like"/>
</dbReference>
<dbReference type="RefSeq" id="WP_218146539.1">
    <property type="nucleotide sequence ID" value="NZ_FOQO01000004.1"/>
</dbReference>
<evidence type="ECO:0000256" key="5">
    <source>
        <dbReference type="ARBA" id="ARBA00023136"/>
    </source>
</evidence>
<keyword evidence="10" id="KW-1185">Reference proteome</keyword>
<dbReference type="InterPro" id="IPR036942">
    <property type="entry name" value="Beta-barrel_TonB_sf"/>
</dbReference>
<dbReference type="InterPro" id="IPR023996">
    <property type="entry name" value="TonB-dep_OMP_SusC/RagA"/>
</dbReference>
<protein>
    <submittedName>
        <fullName evidence="9">TonB-linked outer membrane protein, SusC/RagA family</fullName>
    </submittedName>
</protein>
<dbReference type="SUPFAM" id="SSF56935">
    <property type="entry name" value="Porins"/>
    <property type="match status" value="1"/>
</dbReference>
<evidence type="ECO:0000313" key="10">
    <source>
        <dbReference type="Proteomes" id="UP000198670"/>
    </source>
</evidence>
<evidence type="ECO:0000256" key="1">
    <source>
        <dbReference type="ARBA" id="ARBA00004571"/>
    </source>
</evidence>
<dbReference type="Gene3D" id="2.60.40.1120">
    <property type="entry name" value="Carboxypeptidase-like, regulatory domain"/>
    <property type="match status" value="1"/>
</dbReference>
<keyword evidence="6 7" id="KW-0998">Cell outer membrane</keyword>
<evidence type="ECO:0000259" key="8">
    <source>
        <dbReference type="SMART" id="SM00965"/>
    </source>
</evidence>
<dbReference type="EMBL" id="FOQO01000004">
    <property type="protein sequence ID" value="SFI53219.1"/>
    <property type="molecule type" value="Genomic_DNA"/>
</dbReference>
<dbReference type="InterPro" id="IPR037066">
    <property type="entry name" value="Plug_dom_sf"/>
</dbReference>
<evidence type="ECO:0000256" key="6">
    <source>
        <dbReference type="ARBA" id="ARBA00023237"/>
    </source>
</evidence>
<dbReference type="InterPro" id="IPR032508">
    <property type="entry name" value="FecR_C"/>
</dbReference>